<dbReference type="Pfam" id="PF15749">
    <property type="entry name" value="MRNIP"/>
    <property type="match status" value="1"/>
</dbReference>
<proteinExistence type="predicted"/>
<evidence type="ECO:0000313" key="4">
    <source>
        <dbReference type="Proteomes" id="UP001141806"/>
    </source>
</evidence>
<protein>
    <recommendedName>
        <fullName evidence="2">MRN complex-interacting protein N-terminal domain-containing protein</fullName>
    </recommendedName>
</protein>
<accession>A0A9Q0HEF7</accession>
<dbReference type="InterPro" id="IPR032739">
    <property type="entry name" value="MRNIP"/>
</dbReference>
<reference evidence="3" key="1">
    <citation type="journal article" date="2023" name="Plant J.">
        <title>The genome of the king protea, Protea cynaroides.</title>
        <authorList>
            <person name="Chang J."/>
            <person name="Duong T.A."/>
            <person name="Schoeman C."/>
            <person name="Ma X."/>
            <person name="Roodt D."/>
            <person name="Barker N."/>
            <person name="Li Z."/>
            <person name="Van de Peer Y."/>
            <person name="Mizrachi E."/>
        </authorList>
    </citation>
    <scope>NUCLEOTIDE SEQUENCE</scope>
    <source>
        <tissue evidence="3">Young leaves</tissue>
    </source>
</reference>
<dbReference type="PANTHER" id="PTHR15863">
    <property type="entry name" value="MRN COMPLEX-INTERACTING PROTEIN"/>
    <property type="match status" value="1"/>
</dbReference>
<sequence length="250" mass="28874">MSTIFIAVQCCQCSTMQVKQQKKSSNKWNCVICNQKQSIRKVFAQGFHAKDVRKFVQSFNMSRKFIEENVADGTLSSPAPEEIHDSTLRNSNSDKCERKRSNWTEYLDPEDIVDDKQEEQETGGVSEPKIVTELPTEMFKKPKLKNYSAKLDSEGANRLLKPNFSNRKRVINPFVPQKDKEERKELQSVKAKGMASKWSNFLDEEDENELLVERGKRNLQDLMDPWCQATVLDTPSSDEMVEDEVHPDFK</sequence>
<organism evidence="3 4">
    <name type="scientific">Protea cynaroides</name>
    <dbReference type="NCBI Taxonomy" id="273540"/>
    <lineage>
        <taxon>Eukaryota</taxon>
        <taxon>Viridiplantae</taxon>
        <taxon>Streptophyta</taxon>
        <taxon>Embryophyta</taxon>
        <taxon>Tracheophyta</taxon>
        <taxon>Spermatophyta</taxon>
        <taxon>Magnoliopsida</taxon>
        <taxon>Proteales</taxon>
        <taxon>Proteaceae</taxon>
        <taxon>Protea</taxon>
    </lineage>
</organism>
<dbReference type="PANTHER" id="PTHR15863:SF2">
    <property type="entry name" value="MRN COMPLEX-INTERACTING PROTEIN"/>
    <property type="match status" value="1"/>
</dbReference>
<feature type="region of interest" description="Disordered" evidence="1">
    <location>
        <begin position="74"/>
        <end position="94"/>
    </location>
</feature>
<evidence type="ECO:0000256" key="1">
    <source>
        <dbReference type="SAM" id="MobiDB-lite"/>
    </source>
</evidence>
<name>A0A9Q0HEF7_9MAGN</name>
<dbReference type="EMBL" id="JAMYWD010000007">
    <property type="protein sequence ID" value="KAJ4965061.1"/>
    <property type="molecule type" value="Genomic_DNA"/>
</dbReference>
<dbReference type="AlphaFoldDB" id="A0A9Q0HEF7"/>
<dbReference type="OrthoDB" id="5960226at2759"/>
<dbReference type="GO" id="GO:0003682">
    <property type="term" value="F:chromatin binding"/>
    <property type="evidence" value="ECO:0007669"/>
    <property type="project" value="TreeGrafter"/>
</dbReference>
<evidence type="ECO:0000259" key="2">
    <source>
        <dbReference type="Pfam" id="PF15749"/>
    </source>
</evidence>
<gene>
    <name evidence="3" type="ORF">NE237_016910</name>
</gene>
<comment type="caution">
    <text evidence="3">The sequence shown here is derived from an EMBL/GenBank/DDBJ whole genome shotgun (WGS) entry which is preliminary data.</text>
</comment>
<dbReference type="InterPro" id="IPR049472">
    <property type="entry name" value="MRNIP_N"/>
</dbReference>
<dbReference type="GO" id="GO:0007095">
    <property type="term" value="P:mitotic G2 DNA damage checkpoint signaling"/>
    <property type="evidence" value="ECO:0007669"/>
    <property type="project" value="TreeGrafter"/>
</dbReference>
<evidence type="ECO:0000313" key="3">
    <source>
        <dbReference type="EMBL" id="KAJ4965061.1"/>
    </source>
</evidence>
<keyword evidence="4" id="KW-1185">Reference proteome</keyword>
<feature type="domain" description="MRN complex-interacting protein N-terminal" evidence="2">
    <location>
        <begin position="8"/>
        <end position="106"/>
    </location>
</feature>
<feature type="compositionally biased region" description="Basic and acidic residues" evidence="1">
    <location>
        <begin position="81"/>
        <end position="94"/>
    </location>
</feature>
<dbReference type="Proteomes" id="UP001141806">
    <property type="component" value="Unassembled WGS sequence"/>
</dbReference>
<dbReference type="GO" id="GO:0005634">
    <property type="term" value="C:nucleus"/>
    <property type="evidence" value="ECO:0007669"/>
    <property type="project" value="TreeGrafter"/>
</dbReference>